<gene>
    <name evidence="1" type="ORF">DPMN_062867</name>
</gene>
<proteinExistence type="predicted"/>
<comment type="caution">
    <text evidence="1">The sequence shown here is derived from an EMBL/GenBank/DDBJ whole genome shotgun (WGS) entry which is preliminary data.</text>
</comment>
<accession>A0A9D4C9Y5</accession>
<organism evidence="1 2">
    <name type="scientific">Dreissena polymorpha</name>
    <name type="common">Zebra mussel</name>
    <name type="synonym">Mytilus polymorpha</name>
    <dbReference type="NCBI Taxonomy" id="45954"/>
    <lineage>
        <taxon>Eukaryota</taxon>
        <taxon>Metazoa</taxon>
        <taxon>Spiralia</taxon>
        <taxon>Lophotrochozoa</taxon>
        <taxon>Mollusca</taxon>
        <taxon>Bivalvia</taxon>
        <taxon>Autobranchia</taxon>
        <taxon>Heteroconchia</taxon>
        <taxon>Euheterodonta</taxon>
        <taxon>Imparidentia</taxon>
        <taxon>Neoheterodontei</taxon>
        <taxon>Myida</taxon>
        <taxon>Dreissenoidea</taxon>
        <taxon>Dreissenidae</taxon>
        <taxon>Dreissena</taxon>
    </lineage>
</organism>
<dbReference type="EMBL" id="JAIWYP010000013">
    <property type="protein sequence ID" value="KAH3719980.1"/>
    <property type="molecule type" value="Genomic_DNA"/>
</dbReference>
<protein>
    <submittedName>
        <fullName evidence="1">Uncharacterized protein</fullName>
    </submittedName>
</protein>
<reference evidence="1" key="1">
    <citation type="journal article" date="2019" name="bioRxiv">
        <title>The Genome of the Zebra Mussel, Dreissena polymorpha: A Resource for Invasive Species Research.</title>
        <authorList>
            <person name="McCartney M.A."/>
            <person name="Auch B."/>
            <person name="Kono T."/>
            <person name="Mallez S."/>
            <person name="Zhang Y."/>
            <person name="Obille A."/>
            <person name="Becker A."/>
            <person name="Abrahante J.E."/>
            <person name="Garbe J."/>
            <person name="Badalamenti J.P."/>
            <person name="Herman A."/>
            <person name="Mangelson H."/>
            <person name="Liachko I."/>
            <person name="Sullivan S."/>
            <person name="Sone E.D."/>
            <person name="Koren S."/>
            <person name="Silverstein K.A.T."/>
            <person name="Beckman K.B."/>
            <person name="Gohl D.M."/>
        </authorList>
    </citation>
    <scope>NUCLEOTIDE SEQUENCE</scope>
    <source>
        <strain evidence="1">Duluth1</strain>
        <tissue evidence="1">Whole animal</tissue>
    </source>
</reference>
<sequence>MANTTLVAADDRNTGRFFFDTPSTTQNTNPNTFRQRSSFRTTVGADRMQAVGASFRNRGFSTTATRVFIALWRTSTKREYKVYIRRWFLFCDKQQIDRFSVSIIKIIDFVTEEFQRGLGYSAMNTVLEDIL</sequence>
<evidence type="ECO:0000313" key="2">
    <source>
        <dbReference type="Proteomes" id="UP000828390"/>
    </source>
</evidence>
<reference evidence="1" key="2">
    <citation type="submission" date="2020-11" db="EMBL/GenBank/DDBJ databases">
        <authorList>
            <person name="McCartney M.A."/>
            <person name="Auch B."/>
            <person name="Kono T."/>
            <person name="Mallez S."/>
            <person name="Becker A."/>
            <person name="Gohl D.M."/>
            <person name="Silverstein K.A.T."/>
            <person name="Koren S."/>
            <person name="Bechman K.B."/>
            <person name="Herman A."/>
            <person name="Abrahante J.E."/>
            <person name="Garbe J."/>
        </authorList>
    </citation>
    <scope>NUCLEOTIDE SEQUENCE</scope>
    <source>
        <strain evidence="1">Duluth1</strain>
        <tissue evidence="1">Whole animal</tissue>
    </source>
</reference>
<name>A0A9D4C9Y5_DREPO</name>
<evidence type="ECO:0000313" key="1">
    <source>
        <dbReference type="EMBL" id="KAH3719980.1"/>
    </source>
</evidence>
<dbReference type="AlphaFoldDB" id="A0A9D4C9Y5"/>
<dbReference type="Proteomes" id="UP000828390">
    <property type="component" value="Unassembled WGS sequence"/>
</dbReference>
<keyword evidence="2" id="KW-1185">Reference proteome</keyword>